<reference evidence="4" key="1">
    <citation type="journal article" date="2019" name="Int. J. Syst. Evol. Microbiol.">
        <title>The Global Catalogue of Microorganisms (GCM) 10K type strain sequencing project: providing services to taxonomists for standard genome sequencing and annotation.</title>
        <authorList>
            <consortium name="The Broad Institute Genomics Platform"/>
            <consortium name="The Broad Institute Genome Sequencing Center for Infectious Disease"/>
            <person name="Wu L."/>
            <person name="Ma J."/>
        </authorList>
    </citation>
    <scope>NUCLEOTIDE SEQUENCE [LARGE SCALE GENOMIC DNA]</scope>
    <source>
        <strain evidence="4">JCM 17664</strain>
    </source>
</reference>
<keyword evidence="1" id="KW-0732">Signal</keyword>
<dbReference type="Gene3D" id="3.40.50.1980">
    <property type="entry name" value="Nitrogenase molybdenum iron protein domain"/>
    <property type="match status" value="2"/>
</dbReference>
<evidence type="ECO:0000256" key="1">
    <source>
        <dbReference type="SAM" id="SignalP"/>
    </source>
</evidence>
<dbReference type="InterPro" id="IPR050902">
    <property type="entry name" value="ABC_Transporter_SBP"/>
</dbReference>
<dbReference type="Proteomes" id="UP001501207">
    <property type="component" value="Unassembled WGS sequence"/>
</dbReference>
<dbReference type="EMBL" id="BAABFN010000002">
    <property type="protein sequence ID" value="GAA4308978.1"/>
    <property type="molecule type" value="Genomic_DNA"/>
</dbReference>
<accession>A0ABP8FQM8</accession>
<protein>
    <submittedName>
        <fullName evidence="3">Hemin ABC transporter substrate-binding protein</fullName>
    </submittedName>
</protein>
<dbReference type="Pfam" id="PF01497">
    <property type="entry name" value="Peripla_BP_2"/>
    <property type="match status" value="1"/>
</dbReference>
<dbReference type="PROSITE" id="PS50983">
    <property type="entry name" value="FE_B12_PBP"/>
    <property type="match status" value="1"/>
</dbReference>
<dbReference type="SUPFAM" id="SSF53807">
    <property type="entry name" value="Helical backbone' metal receptor"/>
    <property type="match status" value="1"/>
</dbReference>
<dbReference type="InterPro" id="IPR002491">
    <property type="entry name" value="ABC_transptr_periplasmic_BD"/>
</dbReference>
<feature type="signal peptide" evidence="1">
    <location>
        <begin position="1"/>
        <end position="20"/>
    </location>
</feature>
<dbReference type="PANTHER" id="PTHR30535:SF4">
    <property type="entry name" value="HEMIN-BINDING PERIPLASMIC PROTEIN HMUT"/>
    <property type="match status" value="1"/>
</dbReference>
<dbReference type="PANTHER" id="PTHR30535">
    <property type="entry name" value="VITAMIN B12-BINDING PROTEIN"/>
    <property type="match status" value="1"/>
</dbReference>
<name>A0ABP8FQM8_9BACT</name>
<organism evidence="3 4">
    <name type="scientific">Compostibacter hankyongensis</name>
    <dbReference type="NCBI Taxonomy" id="1007089"/>
    <lineage>
        <taxon>Bacteria</taxon>
        <taxon>Pseudomonadati</taxon>
        <taxon>Bacteroidota</taxon>
        <taxon>Chitinophagia</taxon>
        <taxon>Chitinophagales</taxon>
        <taxon>Chitinophagaceae</taxon>
        <taxon>Compostibacter</taxon>
    </lineage>
</organism>
<sequence length="275" mass="29492">MMKKVICCIILLYTGMLVQAQTKPRIVSLNGTLSEILCALGLEGQIVGVDITSNYPASLKQKPKLGHNRNIAAENVLALRPTLVLGMEDQFSSALKEQLGVTGARIVVFRQQYSIAGTQKLLQEVAEATGRRPEAKPLQQQFQRQAAGLPFTPTGKKVLFIYARGAGTLLAGGRGTSADEAIRLAGAQNAMQDFSDFKPLSAESLVAANPDIILLFSSGLQSMGGIDGLLKVPGIAQTRAGKNRKIITMDGELLSGFGLRLPQAIRELHDKINAR</sequence>
<evidence type="ECO:0000313" key="3">
    <source>
        <dbReference type="EMBL" id="GAA4308978.1"/>
    </source>
</evidence>
<evidence type="ECO:0000259" key="2">
    <source>
        <dbReference type="PROSITE" id="PS50983"/>
    </source>
</evidence>
<evidence type="ECO:0000313" key="4">
    <source>
        <dbReference type="Proteomes" id="UP001501207"/>
    </source>
</evidence>
<proteinExistence type="predicted"/>
<feature type="chain" id="PRO_5045313533" evidence="1">
    <location>
        <begin position="21"/>
        <end position="275"/>
    </location>
</feature>
<keyword evidence="4" id="KW-1185">Reference proteome</keyword>
<gene>
    <name evidence="3" type="ORF">GCM10023143_16740</name>
</gene>
<feature type="domain" description="Fe/B12 periplasmic-binding" evidence="2">
    <location>
        <begin position="25"/>
        <end position="275"/>
    </location>
</feature>
<comment type="caution">
    <text evidence="3">The sequence shown here is derived from an EMBL/GenBank/DDBJ whole genome shotgun (WGS) entry which is preliminary data.</text>
</comment>